<proteinExistence type="predicted"/>
<dbReference type="Proteomes" id="UP000275408">
    <property type="component" value="Unassembled WGS sequence"/>
</dbReference>
<dbReference type="EMBL" id="RCHS01002251">
    <property type="protein sequence ID" value="RMX48552.1"/>
    <property type="molecule type" value="Genomic_DNA"/>
</dbReference>
<feature type="compositionally biased region" description="Basic and acidic residues" evidence="1">
    <location>
        <begin position="16"/>
        <end position="26"/>
    </location>
</feature>
<evidence type="ECO:0000256" key="1">
    <source>
        <dbReference type="SAM" id="MobiDB-lite"/>
    </source>
</evidence>
<evidence type="ECO:0000313" key="2">
    <source>
        <dbReference type="EMBL" id="RMX48552.1"/>
    </source>
</evidence>
<feature type="region of interest" description="Disordered" evidence="1">
    <location>
        <begin position="1"/>
        <end position="76"/>
    </location>
</feature>
<dbReference type="AlphaFoldDB" id="A0A3M6U4F6"/>
<comment type="caution">
    <text evidence="2">The sequence shown here is derived from an EMBL/GenBank/DDBJ whole genome shotgun (WGS) entry which is preliminary data.</text>
</comment>
<reference evidence="2 3" key="1">
    <citation type="journal article" date="2018" name="Sci. Rep.">
        <title>Comparative analysis of the Pocillopora damicornis genome highlights role of immune system in coral evolution.</title>
        <authorList>
            <person name="Cunning R."/>
            <person name="Bay R.A."/>
            <person name="Gillette P."/>
            <person name="Baker A.C."/>
            <person name="Traylor-Knowles N."/>
        </authorList>
    </citation>
    <scope>NUCLEOTIDE SEQUENCE [LARGE SCALE GENOMIC DNA]</scope>
    <source>
        <strain evidence="2">RSMAS</strain>
        <tissue evidence="2">Whole animal</tissue>
    </source>
</reference>
<feature type="compositionally biased region" description="Low complexity" evidence="1">
    <location>
        <begin position="56"/>
        <end position="66"/>
    </location>
</feature>
<keyword evidence="3" id="KW-1185">Reference proteome</keyword>
<accession>A0A3M6U4F6</accession>
<name>A0A3M6U4F6_POCDA</name>
<gene>
    <name evidence="2" type="ORF">pdam_00019403</name>
</gene>
<evidence type="ECO:0000313" key="3">
    <source>
        <dbReference type="Proteomes" id="UP000275408"/>
    </source>
</evidence>
<organism evidence="2 3">
    <name type="scientific">Pocillopora damicornis</name>
    <name type="common">Cauliflower coral</name>
    <name type="synonym">Millepora damicornis</name>
    <dbReference type="NCBI Taxonomy" id="46731"/>
    <lineage>
        <taxon>Eukaryota</taxon>
        <taxon>Metazoa</taxon>
        <taxon>Cnidaria</taxon>
        <taxon>Anthozoa</taxon>
        <taxon>Hexacorallia</taxon>
        <taxon>Scleractinia</taxon>
        <taxon>Astrocoeniina</taxon>
        <taxon>Pocilloporidae</taxon>
        <taxon>Pocillopora</taxon>
    </lineage>
</organism>
<sequence>MGAFNGDSHIRGNLKGNDRGQGREEPAGPPGQKGNKGDTGAQGPKGDTGVREQKGDTGAQGPQGAQGPKGGDDWQFRYEGNKEINIADPTNATHSSNQRYVDPKTNNVLRIDGSRSMTGNLNMNTSITNIKGAPPYESAHAAVDFVNKTVPNNNAIMNYYEKYVDDRLNHFVSGKDQKNAFQYLMGNSPSEFSDEDDVTGVQITNNDFHKVQKETYESKLHLDSAKVITAVV</sequence>
<protein>
    <submittedName>
        <fullName evidence="2">Uncharacterized protein</fullName>
    </submittedName>
</protein>